<evidence type="ECO:0000256" key="2">
    <source>
        <dbReference type="SAM" id="MobiDB-lite"/>
    </source>
</evidence>
<evidence type="ECO:0000256" key="1">
    <source>
        <dbReference type="ARBA" id="ARBA00009129"/>
    </source>
</evidence>
<evidence type="ECO:0000313" key="5">
    <source>
        <dbReference type="Proteomes" id="UP000649289"/>
    </source>
</evidence>
<dbReference type="Proteomes" id="UP000649289">
    <property type="component" value="Unassembled WGS sequence"/>
</dbReference>
<name>A0ABR8MAV5_9ACTN</name>
<dbReference type="SUPFAM" id="SSF69047">
    <property type="entry name" value="Hypothetical protein YjbJ"/>
    <property type="match status" value="1"/>
</dbReference>
<dbReference type="InterPro" id="IPR036629">
    <property type="entry name" value="YjbJ_sf"/>
</dbReference>
<dbReference type="InterPro" id="IPR008462">
    <property type="entry name" value="CsbD"/>
</dbReference>
<keyword evidence="5" id="KW-1185">Reference proteome</keyword>
<proteinExistence type="inferred from homology"/>
<feature type="domain" description="CsbD-like" evidence="3">
    <location>
        <begin position="5"/>
        <end position="57"/>
    </location>
</feature>
<dbReference type="EMBL" id="JACXYY010000001">
    <property type="protein sequence ID" value="MBD3912993.1"/>
    <property type="molecule type" value="Genomic_DNA"/>
</dbReference>
<dbReference type="Pfam" id="PF05532">
    <property type="entry name" value="CsbD"/>
    <property type="match status" value="1"/>
</dbReference>
<evidence type="ECO:0000313" key="4">
    <source>
        <dbReference type="EMBL" id="MBD3912993.1"/>
    </source>
</evidence>
<dbReference type="RefSeq" id="WP_191197376.1">
    <property type="nucleotide sequence ID" value="NZ_BAAAPA010000002.1"/>
</dbReference>
<feature type="compositionally biased region" description="Basic and acidic residues" evidence="2">
    <location>
        <begin position="1"/>
        <end position="22"/>
    </location>
</feature>
<evidence type="ECO:0000259" key="3">
    <source>
        <dbReference type="Pfam" id="PF05532"/>
    </source>
</evidence>
<dbReference type="Gene3D" id="1.10.1470.10">
    <property type="entry name" value="YjbJ"/>
    <property type="match status" value="1"/>
</dbReference>
<comment type="similarity">
    <text evidence="1">Belongs to the UPF0337 (CsbD) family.</text>
</comment>
<comment type="caution">
    <text evidence="4">The sequence shown here is derived from an EMBL/GenBank/DDBJ whole genome shotgun (WGS) entry which is preliminary data.</text>
</comment>
<protein>
    <submittedName>
        <fullName evidence="4">CsbD family protein</fullName>
    </submittedName>
</protein>
<organism evidence="4 5">
    <name type="scientific">Nocardioides hwasunensis</name>
    <dbReference type="NCBI Taxonomy" id="397258"/>
    <lineage>
        <taxon>Bacteria</taxon>
        <taxon>Bacillati</taxon>
        <taxon>Actinomycetota</taxon>
        <taxon>Actinomycetes</taxon>
        <taxon>Propionibacteriales</taxon>
        <taxon>Nocardioidaceae</taxon>
        <taxon>Nocardioides</taxon>
    </lineage>
</organism>
<sequence length="57" mass="5981">MGLADKAKNAAEDLKGKAKEVVGDVTDNDSLKAEGKADQTKSDVKSAGEDIKDAFKK</sequence>
<reference evidence="4 5" key="1">
    <citation type="submission" date="2020-09" db="EMBL/GenBank/DDBJ databases">
        <title>novel species in genus Nocardioides.</title>
        <authorList>
            <person name="Zhang G."/>
        </authorList>
    </citation>
    <scope>NUCLEOTIDE SEQUENCE [LARGE SCALE GENOMIC DNA]</scope>
    <source>
        <strain evidence="4 5">19197</strain>
    </source>
</reference>
<feature type="region of interest" description="Disordered" evidence="2">
    <location>
        <begin position="1"/>
        <end position="57"/>
    </location>
</feature>
<gene>
    <name evidence="4" type="ORF">IEZ25_00050</name>
</gene>
<feature type="compositionally biased region" description="Basic and acidic residues" evidence="2">
    <location>
        <begin position="29"/>
        <end position="57"/>
    </location>
</feature>
<accession>A0ABR8MAV5</accession>